<evidence type="ECO:0000313" key="3">
    <source>
        <dbReference type="Proteomes" id="UP000831534"/>
    </source>
</evidence>
<reference evidence="2" key="2">
    <citation type="journal article" date="2022" name="Res Sq">
        <title>Evolution of multicellular longitudinally dividing oral cavity symbionts (Neisseriaceae).</title>
        <authorList>
            <person name="Nyongesa S."/>
            <person name="Weber P."/>
            <person name="Bernet E."/>
            <person name="Pullido F."/>
            <person name="Nieckarz M."/>
            <person name="Delaby M."/>
            <person name="Nieves C."/>
            <person name="Viehboeck T."/>
            <person name="Krause N."/>
            <person name="Rivera-Millot A."/>
            <person name="Nakamura A."/>
            <person name="Vischer N."/>
            <person name="VanNieuwenhze M."/>
            <person name="Brun Y."/>
            <person name="Cava F."/>
            <person name="Bulgheresi S."/>
            <person name="Veyrier F."/>
        </authorList>
    </citation>
    <scope>NUCLEOTIDE SEQUENCE</scope>
    <source>
        <strain evidence="2">17694</strain>
    </source>
</reference>
<keyword evidence="3" id="KW-1185">Reference proteome</keyword>
<accession>A0A8T9MT77</accession>
<reference evidence="2" key="1">
    <citation type="submission" date="2021-12" db="EMBL/GenBank/DDBJ databases">
        <authorList>
            <person name="Veyrier F.J."/>
        </authorList>
    </citation>
    <scope>NUCLEOTIDE SEQUENCE</scope>
    <source>
        <strain evidence="2">17694</strain>
    </source>
</reference>
<organism evidence="2 3">
    <name type="scientific">Conchiformibius kuhniae</name>
    <dbReference type="NCBI Taxonomy" id="211502"/>
    <lineage>
        <taxon>Bacteria</taxon>
        <taxon>Pseudomonadati</taxon>
        <taxon>Pseudomonadota</taxon>
        <taxon>Betaproteobacteria</taxon>
        <taxon>Neisseriales</taxon>
        <taxon>Neisseriaceae</taxon>
        <taxon>Conchiformibius</taxon>
    </lineage>
</organism>
<protein>
    <submittedName>
        <fullName evidence="2">Uncharacterized protein</fullName>
    </submittedName>
</protein>
<evidence type="ECO:0000313" key="2">
    <source>
        <dbReference type="EMBL" id="UOP05080.1"/>
    </source>
</evidence>
<evidence type="ECO:0000256" key="1">
    <source>
        <dbReference type="SAM" id="Phobius"/>
    </source>
</evidence>
<feature type="transmembrane region" description="Helical" evidence="1">
    <location>
        <begin position="12"/>
        <end position="33"/>
    </location>
</feature>
<proteinExistence type="predicted"/>
<dbReference type="AlphaFoldDB" id="A0A8T9MT77"/>
<keyword evidence="1" id="KW-0812">Transmembrane</keyword>
<sequence length="73" mass="7520">MTTAGKPAKVLVLVGTLNGLILPVSLGLILCAAHKRKIVGDYKHPLWLTVAGAVVVVAMGVLSAQTLLKYLGG</sequence>
<dbReference type="EMBL" id="CP091521">
    <property type="protein sequence ID" value="UOP05080.1"/>
    <property type="molecule type" value="Genomic_DNA"/>
</dbReference>
<name>A0A8T9MT77_9NEIS</name>
<keyword evidence="1" id="KW-1133">Transmembrane helix</keyword>
<dbReference type="Proteomes" id="UP000831534">
    <property type="component" value="Chromosome"/>
</dbReference>
<feature type="transmembrane region" description="Helical" evidence="1">
    <location>
        <begin position="45"/>
        <end position="68"/>
    </location>
</feature>
<gene>
    <name evidence="2" type="ORF">LVJ77_01940</name>
</gene>
<keyword evidence="1" id="KW-0472">Membrane</keyword>